<dbReference type="HOGENOM" id="CLU_2630527_0_0_9"/>
<proteinExistence type="predicted"/>
<name>I2CC27_BACAY</name>
<organism evidence="1 2">
    <name type="scientific">Bacillus amyloliquefaciens (strain Y2)</name>
    <name type="common">Bacillus amyloliquefaciens subsp. plantarum (strain B9601-Y2)</name>
    <dbReference type="NCBI Taxonomy" id="1155777"/>
    <lineage>
        <taxon>Bacteria</taxon>
        <taxon>Bacillati</taxon>
        <taxon>Bacillota</taxon>
        <taxon>Bacilli</taxon>
        <taxon>Bacillales</taxon>
        <taxon>Bacillaceae</taxon>
        <taxon>Bacillus</taxon>
        <taxon>Bacillus amyloliquefaciens group</taxon>
    </lineage>
</organism>
<gene>
    <name evidence="1" type="ORF">MUS_4368</name>
</gene>
<dbReference type="EMBL" id="CP003332">
    <property type="protein sequence ID" value="AFJ64201.1"/>
    <property type="molecule type" value="Genomic_DNA"/>
</dbReference>
<dbReference type="AlphaFoldDB" id="I2CC27"/>
<dbReference type="Proteomes" id="UP000002878">
    <property type="component" value="Chromosome"/>
</dbReference>
<evidence type="ECO:0000313" key="2">
    <source>
        <dbReference type="Proteomes" id="UP000002878"/>
    </source>
</evidence>
<dbReference type="KEGG" id="bqy:MUS_4368"/>
<evidence type="ECO:0000313" key="1">
    <source>
        <dbReference type="EMBL" id="AFJ64201.1"/>
    </source>
</evidence>
<sequence length="77" mass="9407">MYRKKQTVTSFTFDFTGYILVISWLHCKPNTSSSQSKKSKFFHYFYHTFFDRENRNLENRVESYGVNPLFYHLLSNY</sequence>
<reference evidence="1 2" key="1">
    <citation type="journal article" date="2012" name="J. Biotechnol.">
        <title>Genome sequence of the plant growth promoting strain Bacillus amyloliquefaciens subsp. plantarum B9601-Y2 and expression of mersacidin and other secondary metabolites.</title>
        <authorList>
            <person name="He P."/>
            <person name="Hao K."/>
            <person name="Blom J."/>
            <person name="Ruckert C."/>
            <person name="Vater J."/>
            <person name="Mao Z."/>
            <person name="Wu Y."/>
            <person name="Hou M."/>
            <person name="He P."/>
            <person name="He Y."/>
            <person name="Borriss R."/>
        </authorList>
    </citation>
    <scope>NUCLEOTIDE SEQUENCE [LARGE SCALE GENOMIC DNA]</scope>
    <source>
        <strain evidence="1">Y2</strain>
    </source>
</reference>
<accession>I2CC27</accession>
<protein>
    <submittedName>
        <fullName evidence="1">Uncharacterized protein</fullName>
    </submittedName>
</protein>